<accession>A0A512RPK2</accession>
<evidence type="ECO:0000313" key="3">
    <source>
        <dbReference type="EMBL" id="GEP97621.1"/>
    </source>
</evidence>
<name>A0A512RPK2_9BACT</name>
<protein>
    <recommendedName>
        <fullName evidence="2">Amine oxidase domain-containing protein</fullName>
    </recommendedName>
</protein>
<evidence type="ECO:0000256" key="1">
    <source>
        <dbReference type="ARBA" id="ARBA00005995"/>
    </source>
</evidence>
<dbReference type="EMBL" id="BKAU01000005">
    <property type="protein sequence ID" value="GEP97621.1"/>
    <property type="molecule type" value="Genomic_DNA"/>
</dbReference>
<dbReference type="InterPro" id="IPR002937">
    <property type="entry name" value="Amino_oxidase"/>
</dbReference>
<reference evidence="3 4" key="1">
    <citation type="submission" date="2019-07" db="EMBL/GenBank/DDBJ databases">
        <title>Whole genome shotgun sequence of Chitinophaga cymbidii NBRC 109752.</title>
        <authorList>
            <person name="Hosoyama A."/>
            <person name="Uohara A."/>
            <person name="Ohji S."/>
            <person name="Ichikawa N."/>
        </authorList>
    </citation>
    <scope>NUCLEOTIDE SEQUENCE [LARGE SCALE GENOMIC DNA]</scope>
    <source>
        <strain evidence="3 4">NBRC 109752</strain>
    </source>
</reference>
<dbReference type="Proteomes" id="UP000321436">
    <property type="component" value="Unassembled WGS sequence"/>
</dbReference>
<dbReference type="Gene3D" id="3.50.50.60">
    <property type="entry name" value="FAD/NAD(P)-binding domain"/>
    <property type="match status" value="2"/>
</dbReference>
<dbReference type="OrthoDB" id="56323at2"/>
<dbReference type="GO" id="GO:0016491">
    <property type="term" value="F:oxidoreductase activity"/>
    <property type="evidence" value="ECO:0007669"/>
    <property type="project" value="InterPro"/>
</dbReference>
<sequence>MESTAQVVVIGGGLSGLYLSYLLNGQNIDYILLEAGSRPGGRIHTVTGPLNTPLELGATWFSDIHVHLIALINELGLTKYPQFSHGMSLFQTKSFEPPQKFFVPGSDTPSYRVQGGTAKLIDSLCEKLPEQRLRLNTEVSAIEDAGNRLKISTTQGETFYGSKVVICMPPQLVSRKIQFSPALPGALQEVIGAVQTWMAGALKFTLEYHTPFWRKNGYSGMLYSHAGIIMEMYDHTNCEETKFGFTGFLNPGAAAYTPELRQELVLQQLTTLLGDEAARPSAYFDKIWNDKFIQDGSPVIQRPHQHHGHPLLQQSYMNGRLLFGGAETSPSFGGYMEGAVVSAQQAFHTLKGGI</sequence>
<comment type="caution">
    <text evidence="3">The sequence shown here is derived from an EMBL/GenBank/DDBJ whole genome shotgun (WGS) entry which is preliminary data.</text>
</comment>
<organism evidence="3 4">
    <name type="scientific">Chitinophaga cymbidii</name>
    <dbReference type="NCBI Taxonomy" id="1096750"/>
    <lineage>
        <taxon>Bacteria</taxon>
        <taxon>Pseudomonadati</taxon>
        <taxon>Bacteroidota</taxon>
        <taxon>Chitinophagia</taxon>
        <taxon>Chitinophagales</taxon>
        <taxon>Chitinophagaceae</taxon>
        <taxon>Chitinophaga</taxon>
    </lineage>
</organism>
<feature type="domain" description="Amine oxidase" evidence="2">
    <location>
        <begin position="96"/>
        <end position="346"/>
    </location>
</feature>
<dbReference type="PANTHER" id="PTHR43563:SF14">
    <property type="entry name" value="AMINE OXIDASE"/>
    <property type="match status" value="1"/>
</dbReference>
<dbReference type="InterPro" id="IPR036188">
    <property type="entry name" value="FAD/NAD-bd_sf"/>
</dbReference>
<dbReference type="AlphaFoldDB" id="A0A512RPK2"/>
<dbReference type="SUPFAM" id="SSF51905">
    <property type="entry name" value="FAD/NAD(P)-binding domain"/>
    <property type="match status" value="1"/>
</dbReference>
<dbReference type="InterPro" id="IPR050703">
    <property type="entry name" value="Flavin_MAO"/>
</dbReference>
<gene>
    <name evidence="3" type="ORF">CCY01nite_38810</name>
</gene>
<dbReference type="Pfam" id="PF01593">
    <property type="entry name" value="Amino_oxidase"/>
    <property type="match status" value="2"/>
</dbReference>
<proteinExistence type="inferred from homology"/>
<keyword evidence="4" id="KW-1185">Reference proteome</keyword>
<dbReference type="SUPFAM" id="SSF54373">
    <property type="entry name" value="FAD-linked reductases, C-terminal domain"/>
    <property type="match status" value="1"/>
</dbReference>
<evidence type="ECO:0000313" key="4">
    <source>
        <dbReference type="Proteomes" id="UP000321436"/>
    </source>
</evidence>
<dbReference type="PANTHER" id="PTHR43563">
    <property type="entry name" value="AMINE OXIDASE"/>
    <property type="match status" value="1"/>
</dbReference>
<comment type="similarity">
    <text evidence="1">Belongs to the flavin monoamine oxidase family.</text>
</comment>
<evidence type="ECO:0000259" key="2">
    <source>
        <dbReference type="Pfam" id="PF01593"/>
    </source>
</evidence>
<feature type="domain" description="Amine oxidase" evidence="2">
    <location>
        <begin position="14"/>
        <end position="84"/>
    </location>
</feature>
<dbReference type="RefSeq" id="WP_146865383.1">
    <property type="nucleotide sequence ID" value="NZ_BKAU01000005.1"/>
</dbReference>